<name>A0A5J6D721_9CAUD</name>
<evidence type="ECO:0000313" key="2">
    <source>
        <dbReference type="Proteomes" id="UP000327392"/>
    </source>
</evidence>
<proteinExistence type="predicted"/>
<dbReference type="EMBL" id="MN204493">
    <property type="protein sequence ID" value="QEQ93668.1"/>
    <property type="molecule type" value="Genomic_DNA"/>
</dbReference>
<gene>
    <name evidence="1" type="primary">90</name>
    <name evidence="1" type="ORF">SEA_ZUKO_90</name>
</gene>
<sequence length="89" mass="9776">MTKNTSHADCFHPATKAARAKCRAAKKANREELSQTLSEIFASYYDNTGEADEIMYGLGRIFGHDAIGINEDISLDEIVARAADLARDL</sequence>
<dbReference type="RefSeq" id="YP_010655581.1">
    <property type="nucleotide sequence ID" value="NC_070829.1"/>
</dbReference>
<dbReference type="KEGG" id="vg:77931444"/>
<dbReference type="GeneID" id="77931444"/>
<evidence type="ECO:0000313" key="1">
    <source>
        <dbReference type="EMBL" id="QEQ93668.1"/>
    </source>
</evidence>
<protein>
    <submittedName>
        <fullName evidence="1">Uncharacterized protein</fullName>
    </submittedName>
</protein>
<keyword evidence="2" id="KW-1185">Reference proteome</keyword>
<organism evidence="1 2">
    <name type="scientific">Streptomyces phage Zuko</name>
    <dbReference type="NCBI Taxonomy" id="2601695"/>
    <lineage>
        <taxon>Viruses</taxon>
        <taxon>Duplodnaviria</taxon>
        <taxon>Heunggongvirae</taxon>
        <taxon>Uroviricota</taxon>
        <taxon>Caudoviricetes</taxon>
        <taxon>Zukovirus</taxon>
        <taxon>Zukovirus zuko</taxon>
    </lineage>
</organism>
<accession>A0A5J6D721</accession>
<reference evidence="1 2" key="1">
    <citation type="submission" date="2019-07" db="EMBL/GenBank/DDBJ databases">
        <authorList>
            <person name="Mandava P."/>
            <person name="Ferry J.C."/>
            <person name="Fallon S.M."/>
            <person name="Hajdenberg M."/>
            <person name="Sharma E."/>
            <person name="Shaffer C.D."/>
            <person name="Weston-Hafer K.A."/>
            <person name="Garlena R.A."/>
            <person name="Russell D.A."/>
            <person name="Pope W.H."/>
            <person name="Jacobs-Sera D."/>
            <person name="Hatfull G.F."/>
        </authorList>
    </citation>
    <scope>NUCLEOTIDE SEQUENCE [LARGE SCALE GENOMIC DNA]</scope>
</reference>
<dbReference type="Proteomes" id="UP000327392">
    <property type="component" value="Segment"/>
</dbReference>